<protein>
    <submittedName>
        <fullName evidence="2">Uncharacterized protein</fullName>
    </submittedName>
</protein>
<evidence type="ECO:0000256" key="1">
    <source>
        <dbReference type="SAM" id="MobiDB-lite"/>
    </source>
</evidence>
<reference evidence="3" key="1">
    <citation type="journal article" date="2019" name="Int. J. Syst. Evol. Microbiol.">
        <title>The Global Catalogue of Microorganisms (GCM) 10K type strain sequencing project: providing services to taxonomists for standard genome sequencing and annotation.</title>
        <authorList>
            <consortium name="The Broad Institute Genomics Platform"/>
            <consortium name="The Broad Institute Genome Sequencing Center for Infectious Disease"/>
            <person name="Wu L."/>
            <person name="Ma J."/>
        </authorList>
    </citation>
    <scope>NUCLEOTIDE SEQUENCE [LARGE SCALE GENOMIC DNA]</scope>
    <source>
        <strain evidence="3">JCM 3106</strain>
    </source>
</reference>
<organism evidence="2 3">
    <name type="scientific">Streptosporangium longisporum</name>
    <dbReference type="NCBI Taxonomy" id="46187"/>
    <lineage>
        <taxon>Bacteria</taxon>
        <taxon>Bacillati</taxon>
        <taxon>Actinomycetota</taxon>
        <taxon>Actinomycetes</taxon>
        <taxon>Streptosporangiales</taxon>
        <taxon>Streptosporangiaceae</taxon>
        <taxon>Streptosporangium</taxon>
    </lineage>
</organism>
<evidence type="ECO:0000313" key="3">
    <source>
        <dbReference type="Proteomes" id="UP001499930"/>
    </source>
</evidence>
<feature type="region of interest" description="Disordered" evidence="1">
    <location>
        <begin position="1"/>
        <end position="35"/>
    </location>
</feature>
<comment type="caution">
    <text evidence="2">The sequence shown here is derived from an EMBL/GenBank/DDBJ whole genome shotgun (WGS) entry which is preliminary data.</text>
</comment>
<keyword evidence="3" id="KW-1185">Reference proteome</keyword>
<accession>A0ABP6LKM4</accession>
<sequence length="71" mass="7766">MRERNRLTGIPRVPRPVQASAADPFPVPRRPDGGDRVVRSLAARHRAPRRRAASSCPDAWTWAFPAPGGGL</sequence>
<name>A0ABP6LKM4_9ACTN</name>
<evidence type="ECO:0000313" key="2">
    <source>
        <dbReference type="EMBL" id="GAA3042685.1"/>
    </source>
</evidence>
<dbReference type="EMBL" id="BAAAWD010000033">
    <property type="protein sequence ID" value="GAA3042685.1"/>
    <property type="molecule type" value="Genomic_DNA"/>
</dbReference>
<dbReference type="Proteomes" id="UP001499930">
    <property type="component" value="Unassembled WGS sequence"/>
</dbReference>
<gene>
    <name evidence="2" type="ORF">GCM10017559_84800</name>
</gene>
<proteinExistence type="predicted"/>